<protein>
    <submittedName>
        <fullName evidence="2">Uncharacterized protein</fullName>
    </submittedName>
</protein>
<evidence type="ECO:0000313" key="3">
    <source>
        <dbReference type="Proteomes" id="UP001152747"/>
    </source>
</evidence>
<dbReference type="Proteomes" id="UP001152747">
    <property type="component" value="Unassembled WGS sequence"/>
</dbReference>
<reference evidence="2" key="1">
    <citation type="submission" date="2022-11" db="EMBL/GenBank/DDBJ databases">
        <authorList>
            <person name="Kikuchi T."/>
        </authorList>
    </citation>
    <scope>NUCLEOTIDE SEQUENCE</scope>
    <source>
        <strain evidence="2">PS1010</strain>
    </source>
</reference>
<dbReference type="EMBL" id="CANHGI010000005">
    <property type="protein sequence ID" value="CAI5452431.1"/>
    <property type="molecule type" value="Genomic_DNA"/>
</dbReference>
<name>A0A9P1IXA8_9PELO</name>
<feature type="compositionally biased region" description="Low complexity" evidence="1">
    <location>
        <begin position="26"/>
        <end position="39"/>
    </location>
</feature>
<comment type="caution">
    <text evidence="2">The sequence shown here is derived from an EMBL/GenBank/DDBJ whole genome shotgun (WGS) entry which is preliminary data.</text>
</comment>
<evidence type="ECO:0000313" key="2">
    <source>
        <dbReference type="EMBL" id="CAI5452431.1"/>
    </source>
</evidence>
<evidence type="ECO:0000256" key="1">
    <source>
        <dbReference type="SAM" id="MobiDB-lite"/>
    </source>
</evidence>
<feature type="region of interest" description="Disordered" evidence="1">
    <location>
        <begin position="1"/>
        <end position="42"/>
    </location>
</feature>
<gene>
    <name evidence="2" type="ORF">CAMP_LOCUS15068</name>
</gene>
<organism evidence="2 3">
    <name type="scientific">Caenorhabditis angaria</name>
    <dbReference type="NCBI Taxonomy" id="860376"/>
    <lineage>
        <taxon>Eukaryota</taxon>
        <taxon>Metazoa</taxon>
        <taxon>Ecdysozoa</taxon>
        <taxon>Nematoda</taxon>
        <taxon>Chromadorea</taxon>
        <taxon>Rhabditida</taxon>
        <taxon>Rhabditina</taxon>
        <taxon>Rhabditomorpha</taxon>
        <taxon>Rhabditoidea</taxon>
        <taxon>Rhabditidae</taxon>
        <taxon>Peloderinae</taxon>
        <taxon>Caenorhabditis</taxon>
    </lineage>
</organism>
<proteinExistence type="predicted"/>
<accession>A0A9P1IXA8</accession>
<dbReference type="AlphaFoldDB" id="A0A9P1IXA8"/>
<sequence>MDPSSLIHISQPPTYEDTIKASANYETPETTNSTTSSMELPTSSITTARVDGFPKDDNHIRHHLVTARSLSDSCIEPHHLEDQTRISAR</sequence>
<keyword evidence="3" id="KW-1185">Reference proteome</keyword>
<dbReference type="OrthoDB" id="5784900at2759"/>